<dbReference type="InterPro" id="IPR048537">
    <property type="entry name" value="RRN6_HB"/>
</dbReference>
<feature type="compositionally biased region" description="Polar residues" evidence="1">
    <location>
        <begin position="819"/>
        <end position="848"/>
    </location>
</feature>
<dbReference type="PANTHER" id="PTHR28221:SF2">
    <property type="entry name" value="RNA POLYMERASE I-SPECIFIC TRANSCRIPTION INITIATION FACTOR RRN6"/>
    <property type="match status" value="1"/>
</dbReference>
<feature type="domain" description="RRN6 beta-propeller" evidence="2">
    <location>
        <begin position="103"/>
        <end position="475"/>
    </location>
</feature>
<comment type="caution">
    <text evidence="5">The sequence shown here is derived from an EMBL/GenBank/DDBJ whole genome shotgun (WGS) entry which is preliminary data.</text>
</comment>
<dbReference type="Pfam" id="PF20639">
    <property type="entry name" value="Rrn6_K-rich"/>
    <property type="match status" value="1"/>
</dbReference>
<feature type="domain" description="RRN6 K-rich C-terminal" evidence="3">
    <location>
        <begin position="862"/>
        <end position="986"/>
    </location>
</feature>
<keyword evidence="6" id="KW-1185">Reference proteome</keyword>
<evidence type="ECO:0000256" key="1">
    <source>
        <dbReference type="SAM" id="MobiDB-lite"/>
    </source>
</evidence>
<feature type="region of interest" description="Disordered" evidence="1">
    <location>
        <begin position="773"/>
        <end position="848"/>
    </location>
</feature>
<organism evidence="5 6">
    <name type="scientific">Penicillium daleae</name>
    <dbReference type="NCBI Taxonomy" id="63821"/>
    <lineage>
        <taxon>Eukaryota</taxon>
        <taxon>Fungi</taxon>
        <taxon>Dikarya</taxon>
        <taxon>Ascomycota</taxon>
        <taxon>Pezizomycotina</taxon>
        <taxon>Eurotiomycetes</taxon>
        <taxon>Eurotiomycetidae</taxon>
        <taxon>Eurotiales</taxon>
        <taxon>Aspergillaceae</taxon>
        <taxon>Penicillium</taxon>
    </lineage>
</organism>
<dbReference type="GO" id="GO:0001163">
    <property type="term" value="F:RNA polymerase I transcription regulatory region sequence-specific DNA binding"/>
    <property type="evidence" value="ECO:0007669"/>
    <property type="project" value="TreeGrafter"/>
</dbReference>
<reference evidence="5" key="1">
    <citation type="submission" date="2022-12" db="EMBL/GenBank/DDBJ databases">
        <authorList>
            <person name="Petersen C."/>
        </authorList>
    </citation>
    <scope>NUCLEOTIDE SEQUENCE</scope>
    <source>
        <strain evidence="5">IBT 16125</strain>
    </source>
</reference>
<evidence type="ECO:0000259" key="2">
    <source>
        <dbReference type="Pfam" id="PF10214"/>
    </source>
</evidence>
<feature type="compositionally biased region" description="Low complexity" evidence="1">
    <location>
        <begin position="801"/>
        <end position="818"/>
    </location>
</feature>
<dbReference type="PANTHER" id="PTHR28221">
    <property type="entry name" value="RNA POLYMERASE I-SPECIFIC TRANSCRIPTION INITIATION FACTOR RRN6"/>
    <property type="match status" value="1"/>
</dbReference>
<protein>
    <recommendedName>
        <fullName evidence="7">RNA polymerase I-specific transcription initiation factor RRN6-like protein</fullName>
    </recommendedName>
</protein>
<feature type="compositionally biased region" description="Basic residues" evidence="1">
    <location>
        <begin position="974"/>
        <end position="986"/>
    </location>
</feature>
<name>A0AAD6BV27_9EURO</name>
<sequence length="986" mass="109879">MDEHPESALHYGHVGRAIYLAETQTWTFSRSFARNLPISYTGITTTIVPAPDPVSQTQNSSKPIRTADSQLIPHVLPELASQWSSLRDDAFSKVVLNASDICDPQVSCLLDLGYATYHGAEDKRGRVPIAIAASVTGECGNTISFRVLTDETAELPLEGTALRVPCIGNTEVTEWSKRGAPIQHICFARPLEEKSLWMAARLQDATTIFRPLYHRDPVPMYIPDDDTAAFSAPLRNSRLDANPVVDISNSHTGGFPHADVTFNPWYPRQLAIVDTRGNWSIWDISGRQRRRRATWAATCGKKGTLSQMDDKPDSTRPRHDGWASIEWVIDFSTILVSDRRCLMLYRLAEGEIESNVVELSMTKQSEWILDLQRSTQNVAHFFVLTTSRLLWFDATAAPSKEYGSRTSLRPRLAWRHFRDSEDTTLRLSDLLISGELHMVVYSKLTELVQVFPCPFLADEPTEMVPVPDPFLLDVPMEVSESSVEKEKPVHYSTLLFREIGHTLASVGKSYYNPDIKLTKLFWLDSSLAVHESLFRLPDGKPEAEDEMHLETSKVLRLKKRHHAPKKKTEMNDENFIVDDWDETVAPPLAAVHQKLTIDSDLDLQWTLDLTSIYASAVANLVVGRSPDSSVSLGSTFDQLILARENNLTDGLEEWVATETMLELNLGRPVLEDIDDTAHHLTRLVSTIIPESPDDWAPFRYMILPQTFSQTFHGLPPTSPGGPSSLDFLSTYDQLVEGWVTSVSHDIPRFTCVTKERVVRGIALDLLLSRIVRISNPPSPKDTPQKMETTGENQAAGEGPMSSQNLSQSLPSSQLPSSQITSVGATSSQRPSSNSSKETMTPSYSGLSAFTTFKPPRPMARNVANLLSHWKPGADPAAYEWQKTSQMLEEEEARRTGGPSLPRRSRSRRRSQQPTVPEATSLPGTPIAPSIRTWGSQPADALPALPLPSSQLTVDEVPMTQMERGQFGARETKKSQKSKKKRRAAGF</sequence>
<evidence type="ECO:0000313" key="6">
    <source>
        <dbReference type="Proteomes" id="UP001213681"/>
    </source>
</evidence>
<accession>A0AAD6BV27</accession>
<dbReference type="RefSeq" id="XP_056759752.1">
    <property type="nucleotide sequence ID" value="XM_056914998.1"/>
</dbReference>
<gene>
    <name evidence="5" type="ORF">N7458_011616</name>
</gene>
<feature type="domain" description="RRN6 helical bundle" evidence="4">
    <location>
        <begin position="572"/>
        <end position="770"/>
    </location>
</feature>
<proteinExistence type="predicted"/>
<dbReference type="GO" id="GO:0042790">
    <property type="term" value="P:nucleolar large rRNA transcription by RNA polymerase I"/>
    <property type="evidence" value="ECO:0007669"/>
    <property type="project" value="TreeGrafter"/>
</dbReference>
<feature type="region of interest" description="Disordered" evidence="1">
    <location>
        <begin position="885"/>
        <end position="986"/>
    </location>
</feature>
<evidence type="ECO:0008006" key="7">
    <source>
        <dbReference type="Google" id="ProtNLM"/>
    </source>
</evidence>
<dbReference type="EMBL" id="JAPVEA010000009">
    <property type="protein sequence ID" value="KAJ5432460.1"/>
    <property type="molecule type" value="Genomic_DNA"/>
</dbReference>
<reference evidence="5" key="2">
    <citation type="journal article" date="2023" name="IMA Fungus">
        <title>Comparative genomic study of the Penicillium genus elucidates a diverse pangenome and 15 lateral gene transfer events.</title>
        <authorList>
            <person name="Petersen C."/>
            <person name="Sorensen T."/>
            <person name="Nielsen M.R."/>
            <person name="Sondergaard T.E."/>
            <person name="Sorensen J.L."/>
            <person name="Fitzpatrick D.A."/>
            <person name="Frisvad J.C."/>
            <person name="Nielsen K.L."/>
        </authorList>
    </citation>
    <scope>NUCLEOTIDE SEQUENCE</scope>
    <source>
        <strain evidence="5">IBT 16125</strain>
    </source>
</reference>
<dbReference type="AlphaFoldDB" id="A0AAD6BV27"/>
<evidence type="ECO:0000259" key="4">
    <source>
        <dbReference type="Pfam" id="PF20640"/>
    </source>
</evidence>
<dbReference type="Proteomes" id="UP001213681">
    <property type="component" value="Unassembled WGS sequence"/>
</dbReference>
<feature type="compositionally biased region" description="Low complexity" evidence="1">
    <location>
        <begin position="935"/>
        <end position="951"/>
    </location>
</feature>
<dbReference type="InterPro" id="IPR048535">
    <property type="entry name" value="RRN6_beta-prop"/>
</dbReference>
<evidence type="ECO:0000259" key="3">
    <source>
        <dbReference type="Pfam" id="PF20639"/>
    </source>
</evidence>
<dbReference type="Pfam" id="PF20640">
    <property type="entry name" value="Rrn6_HB"/>
    <property type="match status" value="1"/>
</dbReference>
<dbReference type="GO" id="GO:0001179">
    <property type="term" value="F:RNA polymerase I general transcription initiation factor binding"/>
    <property type="evidence" value="ECO:0007669"/>
    <property type="project" value="TreeGrafter"/>
</dbReference>
<dbReference type="GeneID" id="81605241"/>
<evidence type="ECO:0000313" key="5">
    <source>
        <dbReference type="EMBL" id="KAJ5432460.1"/>
    </source>
</evidence>
<dbReference type="Pfam" id="PF10214">
    <property type="entry name" value="Rrn6_beta-prop"/>
    <property type="match status" value="1"/>
</dbReference>
<dbReference type="GO" id="GO:0070860">
    <property type="term" value="C:RNA polymerase I core factor complex"/>
    <property type="evidence" value="ECO:0007669"/>
    <property type="project" value="TreeGrafter"/>
</dbReference>
<dbReference type="InterPro" id="IPR048536">
    <property type="entry name" value="Rrn6_K-rich"/>
</dbReference>
<dbReference type="InterPro" id="IPR019350">
    <property type="entry name" value="RNA_pol_I-sp_TIF_RRN6-like"/>
</dbReference>